<accession>A0AAU9J0J6</accession>
<evidence type="ECO:0000313" key="2">
    <source>
        <dbReference type="Proteomes" id="UP001162131"/>
    </source>
</evidence>
<gene>
    <name evidence="1" type="ORF">BSTOLATCC_MIC23468</name>
</gene>
<sequence>MIVTGMFKIFNCNVSLEFRRKVRGSHLNRGINEIQYNSYSELFEKTLMEFEVDEDDRYLIMKQIKSMKCLICR</sequence>
<organism evidence="1 2">
    <name type="scientific">Blepharisma stoltei</name>
    <dbReference type="NCBI Taxonomy" id="1481888"/>
    <lineage>
        <taxon>Eukaryota</taxon>
        <taxon>Sar</taxon>
        <taxon>Alveolata</taxon>
        <taxon>Ciliophora</taxon>
        <taxon>Postciliodesmatophora</taxon>
        <taxon>Heterotrichea</taxon>
        <taxon>Heterotrichida</taxon>
        <taxon>Blepharismidae</taxon>
        <taxon>Blepharisma</taxon>
    </lineage>
</organism>
<dbReference type="AlphaFoldDB" id="A0AAU9J0J6"/>
<proteinExistence type="predicted"/>
<name>A0AAU9J0J6_9CILI</name>
<evidence type="ECO:0000313" key="1">
    <source>
        <dbReference type="EMBL" id="CAG9319260.1"/>
    </source>
</evidence>
<comment type="caution">
    <text evidence="1">The sequence shown here is derived from an EMBL/GenBank/DDBJ whole genome shotgun (WGS) entry which is preliminary data.</text>
</comment>
<reference evidence="1" key="1">
    <citation type="submission" date="2021-09" db="EMBL/GenBank/DDBJ databases">
        <authorList>
            <consortium name="AG Swart"/>
            <person name="Singh M."/>
            <person name="Singh A."/>
            <person name="Seah K."/>
            <person name="Emmerich C."/>
        </authorList>
    </citation>
    <scope>NUCLEOTIDE SEQUENCE</scope>
    <source>
        <strain evidence="1">ATCC30299</strain>
    </source>
</reference>
<protein>
    <submittedName>
        <fullName evidence="1">Uncharacterized protein</fullName>
    </submittedName>
</protein>
<keyword evidence="2" id="KW-1185">Reference proteome</keyword>
<dbReference type="EMBL" id="CAJZBQ010000022">
    <property type="protein sequence ID" value="CAG9319260.1"/>
    <property type="molecule type" value="Genomic_DNA"/>
</dbReference>
<dbReference type="Proteomes" id="UP001162131">
    <property type="component" value="Unassembled WGS sequence"/>
</dbReference>